<dbReference type="EMBL" id="MN738947">
    <property type="protein sequence ID" value="QHT32754.1"/>
    <property type="molecule type" value="Genomic_DNA"/>
</dbReference>
<protein>
    <recommendedName>
        <fullName evidence="2">Methyltransferase</fullName>
    </recommendedName>
</protein>
<evidence type="ECO:0000313" key="1">
    <source>
        <dbReference type="EMBL" id="QHT32754.1"/>
    </source>
</evidence>
<reference evidence="1" key="1">
    <citation type="journal article" date="2020" name="Nature">
        <title>Giant virus diversity and host interactions through global metagenomics.</title>
        <authorList>
            <person name="Schulz F."/>
            <person name="Roux S."/>
            <person name="Paez-Espino D."/>
            <person name="Jungbluth S."/>
            <person name="Walsh D.A."/>
            <person name="Denef V.J."/>
            <person name="McMahon K.D."/>
            <person name="Konstantinidis K.T."/>
            <person name="Eloe-Fadrosh E.A."/>
            <person name="Kyrpides N.C."/>
            <person name="Woyke T."/>
        </authorList>
    </citation>
    <scope>NUCLEOTIDE SEQUENCE</scope>
    <source>
        <strain evidence="1">GVMAG-M-3300009161-30</strain>
    </source>
</reference>
<evidence type="ECO:0008006" key="2">
    <source>
        <dbReference type="Google" id="ProtNLM"/>
    </source>
</evidence>
<dbReference type="InterPro" id="IPR029063">
    <property type="entry name" value="SAM-dependent_MTases_sf"/>
</dbReference>
<proteinExistence type="predicted"/>
<accession>A0A6C0EU90</accession>
<sequence>MWELNDKQNYKQHVQYNLGQINNDEFSKDIEKYAADLKFKTFLEIGTWNGLGSTRAFSKGFKNRNDDYVFYSLECNKEKCADAAKLYTDNDKIHILNEVIWNEEPDNFYQIFPQCLSNEMYKHWNEVDIINMKKCSLFLNNINLPNIFDVILLDGGEFTTYYEFQLLKNRCKILMLDDVNVDKCKLIVQELYTDPSWKIIKQINIRNGYLIAEKIL</sequence>
<name>A0A6C0EU90_9ZZZZ</name>
<dbReference type="Gene3D" id="3.40.50.150">
    <property type="entry name" value="Vaccinia Virus protein VP39"/>
    <property type="match status" value="1"/>
</dbReference>
<organism evidence="1">
    <name type="scientific">viral metagenome</name>
    <dbReference type="NCBI Taxonomy" id="1070528"/>
    <lineage>
        <taxon>unclassified sequences</taxon>
        <taxon>metagenomes</taxon>
        <taxon>organismal metagenomes</taxon>
    </lineage>
</organism>
<dbReference type="AlphaFoldDB" id="A0A6C0EU90"/>